<evidence type="ECO:0000259" key="1">
    <source>
        <dbReference type="PROSITE" id="PS51750"/>
    </source>
</evidence>
<dbReference type="Proteomes" id="UP001438707">
    <property type="component" value="Unassembled WGS sequence"/>
</dbReference>
<dbReference type="SMART" id="SM01040">
    <property type="entry name" value="Bro-N"/>
    <property type="match status" value="1"/>
</dbReference>
<feature type="domain" description="Bro-N" evidence="1">
    <location>
        <begin position="5"/>
        <end position="118"/>
    </location>
</feature>
<evidence type="ECO:0000313" key="3">
    <source>
        <dbReference type="Proteomes" id="UP001438707"/>
    </source>
</evidence>
<organism evidence="2 3">
    <name type="scientific">Apatococcus lobatus</name>
    <dbReference type="NCBI Taxonomy" id="904363"/>
    <lineage>
        <taxon>Eukaryota</taxon>
        <taxon>Viridiplantae</taxon>
        <taxon>Chlorophyta</taxon>
        <taxon>core chlorophytes</taxon>
        <taxon>Trebouxiophyceae</taxon>
        <taxon>Chlorellales</taxon>
        <taxon>Chlorellaceae</taxon>
        <taxon>Apatococcus</taxon>
    </lineage>
</organism>
<keyword evidence="3" id="KW-1185">Reference proteome</keyword>
<reference evidence="2 3" key="1">
    <citation type="journal article" date="2024" name="Nat. Commun.">
        <title>Phylogenomics reveals the evolutionary origins of lichenization in chlorophyte algae.</title>
        <authorList>
            <person name="Puginier C."/>
            <person name="Libourel C."/>
            <person name="Otte J."/>
            <person name="Skaloud P."/>
            <person name="Haon M."/>
            <person name="Grisel S."/>
            <person name="Petersen M."/>
            <person name="Berrin J.G."/>
            <person name="Delaux P.M."/>
            <person name="Dal Grande F."/>
            <person name="Keller J."/>
        </authorList>
    </citation>
    <scope>NUCLEOTIDE SEQUENCE [LARGE SCALE GENOMIC DNA]</scope>
    <source>
        <strain evidence="2 3">SAG 2145</strain>
    </source>
</reference>
<dbReference type="PROSITE" id="PS51750">
    <property type="entry name" value="BRO_N"/>
    <property type="match status" value="1"/>
</dbReference>
<dbReference type="AlphaFoldDB" id="A0AAW1SGL1"/>
<accession>A0AAW1SGL1</accession>
<dbReference type="EMBL" id="JALJOS010000001">
    <property type="protein sequence ID" value="KAK9844828.1"/>
    <property type="molecule type" value="Genomic_DNA"/>
</dbReference>
<evidence type="ECO:0000313" key="2">
    <source>
        <dbReference type="EMBL" id="KAK9844828.1"/>
    </source>
</evidence>
<comment type="caution">
    <text evidence="2">The sequence shown here is derived from an EMBL/GenBank/DDBJ whole genome shotgun (WGS) entry which is preliminary data.</text>
</comment>
<gene>
    <name evidence="2" type="ORF">WJX74_007382</name>
</gene>
<sequence>MLVGKQSVPIAFFEKNSDAPWFKAKPLITYLEYKNITTTLEKVEAEDKNDLKTLVAQRGSRLGVDRAGLNSLSYHEGKAIWISEFGLYDLIMGSEKREARSLKRWVTHELLPTLRRTGEYRIEPVTPAKPADHSKLVDWHKQRADGKEATVRANLAIKAATGNLAAGWDYAKIHDAHNWAATGRKTKQLRAELGIRGTPRDHMAAPQLSMVAYVEAMTAEKVGRKRLAAGADIPPTSAVDEAGRLSYTAHDFTRGTGGHDVPLLAQAPPTLEQLGRALRAAEPTKRQRLTIERAAMRPAAALPAPGHARDIASFFCKRTVPAGVPESELDLYD</sequence>
<protein>
    <recommendedName>
        <fullName evidence="1">Bro-N domain-containing protein</fullName>
    </recommendedName>
</protein>
<proteinExistence type="predicted"/>
<name>A0AAW1SGL1_9CHLO</name>
<dbReference type="Pfam" id="PF02498">
    <property type="entry name" value="Bro-N"/>
    <property type="match status" value="1"/>
</dbReference>
<dbReference type="InterPro" id="IPR003497">
    <property type="entry name" value="BRO_N_domain"/>
</dbReference>